<dbReference type="RefSeq" id="WP_162502042.1">
    <property type="nucleotide sequence ID" value="NZ_AP019736.1"/>
</dbReference>
<dbReference type="PANTHER" id="PTHR31299:SF0">
    <property type="entry name" value="ESTERASE, PUTATIVE (AFU_ORTHOLOGUE AFUA_1G05850)-RELATED"/>
    <property type="match status" value="1"/>
</dbReference>
<dbReference type="Gene3D" id="2.60.120.260">
    <property type="entry name" value="Galactose-binding domain-like"/>
    <property type="match status" value="1"/>
</dbReference>
<dbReference type="InterPro" id="IPR007815">
    <property type="entry name" value="Emycin_Estase"/>
</dbReference>
<dbReference type="PANTHER" id="PTHR31299">
    <property type="entry name" value="ESTERASE, PUTATIVE (AFU_ORTHOLOGUE AFUA_1G05850)-RELATED"/>
    <property type="match status" value="1"/>
</dbReference>
<accession>A0A4Y1WXY7</accession>
<sequence>MNKSYLKISFVSVLLFCAGCTRPPIYSTEYNLDFEYAKNDSVPMQWIFQNSSATGYVLSLDKQVKQHGEASLRARWQEGPTMTVWGGFQNILPGELIAGKELEISGWVKTRDSVNVCAGYGIFPYNPEKYDPDLFGRIDTVGGVRGMSEWTRHTVRQTIDKDVPYVLIAGFVTGKGTAWFDNIELRIDGVRYEDKAIPAPKTELSDREKKELRRYVYPLRTCESDGGDTQDLDILRQLVGDCKVVGLGENTHGTSEVFKMKDRIIRYLAENCGFDIFALEANMPECYQLNNYTVGGIDNPIRLLIGIYMWPWRTHEMLNMIEWMKAFNASEPRITFTGVDMQNYNGPILQLQTILEKNPSDKNLVEKIKDKLHRIYPRPFQIDGELAEDIDSDLEELKTRIEAKNRPPMQRAWALQNIELLHQFLSQKKDPDWRDRGMADNLLWILRNNPGSKAVVWAHNAHINCLKQVDILHRSMGGFLKKSISDDYRTFGFVGYEGSYTAWKNGLQSFELPKAHPGTLEYVLGQLDEPLFILDLKKMREEDSSCLQWLGNLEFREVGATPEIFYNTQISDMFDYLIFIRNTSASHMIQ</sequence>
<protein>
    <recommendedName>
        <fullName evidence="3">Erythromycin esterase</fullName>
    </recommendedName>
</protein>
<dbReference type="Proteomes" id="UP000319374">
    <property type="component" value="Chromosome"/>
</dbReference>
<dbReference type="InterPro" id="IPR052036">
    <property type="entry name" value="Hydrolase/PRTase-associated"/>
</dbReference>
<dbReference type="EMBL" id="AP019736">
    <property type="protein sequence ID" value="BBL05635.1"/>
    <property type="molecule type" value="Genomic_DNA"/>
</dbReference>
<evidence type="ECO:0000313" key="1">
    <source>
        <dbReference type="EMBL" id="BBL05635.1"/>
    </source>
</evidence>
<reference evidence="2" key="1">
    <citation type="submission" date="2019-06" db="EMBL/GenBank/DDBJ databases">
        <title>Alistipes onderdonkii subsp. vulgaris subsp. nov., Alistipes dispar sp. nov. and Alistipes communis sp. nov., isolated from human faeces, and creation of Alistipes onderdonkii subsp. onderdonkii subsp. nov.</title>
        <authorList>
            <person name="Sakamoto M."/>
            <person name="Ikeyama N."/>
            <person name="Ogata Y."/>
            <person name="Suda W."/>
            <person name="Iino T."/>
            <person name="Hattori M."/>
            <person name="Ohkuma M."/>
        </authorList>
    </citation>
    <scope>NUCLEOTIDE SEQUENCE [LARGE SCALE GENOMIC DNA]</scope>
    <source>
        <strain evidence="2">5CPEGH6</strain>
    </source>
</reference>
<gene>
    <name evidence="1" type="ORF">A5CPEGH6_02730</name>
</gene>
<dbReference type="Gene3D" id="1.20.1440.30">
    <property type="entry name" value="Biosynthetic Protein domain"/>
    <property type="match status" value="1"/>
</dbReference>
<proteinExistence type="predicted"/>
<evidence type="ECO:0008006" key="3">
    <source>
        <dbReference type="Google" id="ProtNLM"/>
    </source>
</evidence>
<dbReference type="GeneID" id="98672248"/>
<dbReference type="Gene3D" id="3.30.1870.10">
    <property type="entry name" value="EreA-like, domain 2"/>
    <property type="match status" value="1"/>
</dbReference>
<dbReference type="GO" id="GO:0046677">
    <property type="term" value="P:response to antibiotic"/>
    <property type="evidence" value="ECO:0007669"/>
    <property type="project" value="InterPro"/>
</dbReference>
<dbReference type="Gene3D" id="3.40.1660.10">
    <property type="entry name" value="EreA-like (biosynthetic domain)"/>
    <property type="match status" value="1"/>
</dbReference>
<dbReference type="Pfam" id="PF05139">
    <property type="entry name" value="Erythro_esteras"/>
    <property type="match status" value="1"/>
</dbReference>
<dbReference type="KEGG" id="ada:A5CPEGH6_02730"/>
<organism evidence="1 2">
    <name type="scientific">Alistipes dispar</name>
    <dbReference type="NCBI Taxonomy" id="2585119"/>
    <lineage>
        <taxon>Bacteria</taxon>
        <taxon>Pseudomonadati</taxon>
        <taxon>Bacteroidota</taxon>
        <taxon>Bacteroidia</taxon>
        <taxon>Bacteroidales</taxon>
        <taxon>Rikenellaceae</taxon>
        <taxon>Alistipes</taxon>
    </lineage>
</organism>
<keyword evidence="2" id="KW-1185">Reference proteome</keyword>
<dbReference type="CDD" id="cd14728">
    <property type="entry name" value="Ere-like"/>
    <property type="match status" value="1"/>
</dbReference>
<evidence type="ECO:0000313" key="2">
    <source>
        <dbReference type="Proteomes" id="UP000319374"/>
    </source>
</evidence>
<name>A0A4Y1WXY7_9BACT</name>
<dbReference type="AlphaFoldDB" id="A0A4Y1WXY7"/>
<dbReference type="SUPFAM" id="SSF159501">
    <property type="entry name" value="EreA/ChaN-like"/>
    <property type="match status" value="1"/>
</dbReference>